<dbReference type="OrthoDB" id="3980126at2759"/>
<protein>
    <submittedName>
        <fullName evidence="3">Serine-threonine protein kinase 19-domain-containing protein</fullName>
    </submittedName>
</protein>
<dbReference type="GO" id="GO:0046579">
    <property type="term" value="P:positive regulation of Ras protein signal transduction"/>
    <property type="evidence" value="ECO:0007669"/>
    <property type="project" value="TreeGrafter"/>
</dbReference>
<feature type="region of interest" description="Disordered" evidence="2">
    <location>
        <begin position="1"/>
        <end position="58"/>
    </location>
</feature>
<evidence type="ECO:0000256" key="2">
    <source>
        <dbReference type="SAM" id="MobiDB-lite"/>
    </source>
</evidence>
<keyword evidence="3" id="KW-0808">Transferase</keyword>
<gene>
    <name evidence="3" type="ORF">BDW47DRAFT_47674</name>
</gene>
<sequence>MPLRVTSAPVSGVQKRRRKPADSKPRASPFAGHARRKATTTRAPDAADEDTDPLPDVGLSRYIPETAPVENVVQALSYIRDSIFDEIPQRAGMNSTRIAEVLNFRRSLPPLVSVAHVHTLLDAPTRVEKEVMELVSTGRVRRLVVPGRGNDAAGLGDCLVLVEDWERLVRDSNALDPSLKDKFLSVLTRIGNTSAVPGILFSPPEYTSLVRAGFLVSSSSLAKGSSNMASLPSLPSSITTTAGNTASRSSSGSDSPRPNTTPTNRSQSHFHTATLFLSLPNTGPYLRLLGAGRTHLVTILKKSSSREVPLSLLRDRWNGAVETESGSSVAKRMRGEFTGVLPGRTKKWKDLYGMTFRWVLEEAIGAGLVELFDTGSVGPGVRCL</sequence>
<proteinExistence type="inferred from homology"/>
<dbReference type="RefSeq" id="XP_024670696.1">
    <property type="nucleotide sequence ID" value="XM_024819128.1"/>
</dbReference>
<dbReference type="PANTHER" id="PTHR15243:SF0">
    <property type="entry name" value="SERINE_THREONINE-PROTEIN KINASE 19"/>
    <property type="match status" value="1"/>
</dbReference>
<comment type="similarity">
    <text evidence="1">Belongs to the STK19 family.</text>
</comment>
<dbReference type="InterPro" id="IPR018865">
    <property type="entry name" value="STK19-like"/>
</dbReference>
<dbReference type="AlphaFoldDB" id="A0A2I2F7S8"/>
<keyword evidence="3" id="KW-0418">Kinase</keyword>
<name>A0A2I2F7S8_ASPCN</name>
<feature type="region of interest" description="Disordered" evidence="2">
    <location>
        <begin position="225"/>
        <end position="268"/>
    </location>
</feature>
<dbReference type="GeneID" id="36526288"/>
<keyword evidence="4" id="KW-1185">Reference proteome</keyword>
<evidence type="ECO:0000313" key="4">
    <source>
        <dbReference type="Proteomes" id="UP000234585"/>
    </source>
</evidence>
<accession>A0A2I2F7S8</accession>
<dbReference type="EMBL" id="KZ559149">
    <property type="protein sequence ID" value="PLB36684.1"/>
    <property type="molecule type" value="Genomic_DNA"/>
</dbReference>
<dbReference type="Pfam" id="PF10494">
    <property type="entry name" value="Stk19"/>
    <property type="match status" value="1"/>
</dbReference>
<evidence type="ECO:0000256" key="1">
    <source>
        <dbReference type="ARBA" id="ARBA00093458"/>
    </source>
</evidence>
<reference evidence="3 4" key="1">
    <citation type="submission" date="2017-12" db="EMBL/GenBank/DDBJ databases">
        <authorList>
            <consortium name="DOE Joint Genome Institute"/>
            <person name="Haridas S."/>
            <person name="Kjaerbolling I."/>
            <person name="Vesth T.C."/>
            <person name="Frisvad J.C."/>
            <person name="Nybo J.L."/>
            <person name="Theobald S."/>
            <person name="Kuo A."/>
            <person name="Bowyer P."/>
            <person name="Matsuda Y."/>
            <person name="Mondo S."/>
            <person name="Lyhne E.K."/>
            <person name="Kogle M.E."/>
            <person name="Clum A."/>
            <person name="Lipzen A."/>
            <person name="Salamov A."/>
            <person name="Ngan C.Y."/>
            <person name="Daum C."/>
            <person name="Chiniquy J."/>
            <person name="Barry K."/>
            <person name="LaButti K."/>
            <person name="Simmons B.A."/>
            <person name="Magnuson J.K."/>
            <person name="Mortensen U.H."/>
            <person name="Larsen T.O."/>
            <person name="Grigoriev I.V."/>
            <person name="Baker S.E."/>
            <person name="Andersen M.R."/>
            <person name="Nordberg H.P."/>
            <person name="Cantor M.N."/>
            <person name="Hua S.X."/>
        </authorList>
    </citation>
    <scope>NUCLEOTIDE SEQUENCE [LARGE SCALE GENOMIC DNA]</scope>
    <source>
        <strain evidence="3 4">CBS 102.13</strain>
    </source>
</reference>
<dbReference type="Proteomes" id="UP000234585">
    <property type="component" value="Unassembled WGS sequence"/>
</dbReference>
<feature type="compositionally biased region" description="Low complexity" evidence="2">
    <location>
        <begin position="225"/>
        <end position="260"/>
    </location>
</feature>
<evidence type="ECO:0000313" key="3">
    <source>
        <dbReference type="EMBL" id="PLB36684.1"/>
    </source>
</evidence>
<organism evidence="3 4">
    <name type="scientific">Aspergillus candidus</name>
    <dbReference type="NCBI Taxonomy" id="41067"/>
    <lineage>
        <taxon>Eukaryota</taxon>
        <taxon>Fungi</taxon>
        <taxon>Dikarya</taxon>
        <taxon>Ascomycota</taxon>
        <taxon>Pezizomycotina</taxon>
        <taxon>Eurotiomycetes</taxon>
        <taxon>Eurotiomycetidae</taxon>
        <taxon>Eurotiales</taxon>
        <taxon>Aspergillaceae</taxon>
        <taxon>Aspergillus</taxon>
        <taxon>Aspergillus subgen. Circumdati</taxon>
    </lineage>
</organism>
<dbReference type="GO" id="GO:0016301">
    <property type="term" value="F:kinase activity"/>
    <property type="evidence" value="ECO:0007669"/>
    <property type="project" value="UniProtKB-KW"/>
</dbReference>
<dbReference type="PANTHER" id="PTHR15243">
    <property type="entry name" value="SERINE/THREONINE-PROTEIN KINASE 19"/>
    <property type="match status" value="1"/>
</dbReference>